<sequence length="218" mass="23994">MIRDDGRVEPAPPLPDPAADPVRRRYVIVTPRPARPRYLGLLGGRLARADSGFVHALRRDAEEIGDEELTLLLQPGGTPDWRPRLVAAYLIGIGRRTRFRETIAHLLLASESCYSGQGYCFALAAFGTGRDAEILSAYLDRYLPRLDLRYDQHWALAALRHLDTRLGTGYAERHLGPGGGWETWARAGSSPDLDSYQELIAAICAGRVLPARVAAPGQ</sequence>
<dbReference type="EMBL" id="LT594323">
    <property type="protein sequence ID" value="SBT40917.1"/>
    <property type="molecule type" value="Genomic_DNA"/>
</dbReference>
<dbReference type="AlphaFoldDB" id="A0A1A8ZAT9"/>
<gene>
    <name evidence="1" type="ORF">GA0070611_1433</name>
</gene>
<reference evidence="2" key="1">
    <citation type="submission" date="2016-06" db="EMBL/GenBank/DDBJ databases">
        <authorList>
            <person name="Varghese N."/>
            <person name="Submissions Spin"/>
        </authorList>
    </citation>
    <scope>NUCLEOTIDE SEQUENCE [LARGE SCALE GENOMIC DNA]</scope>
    <source>
        <strain evidence="2">DSM 44815</strain>
    </source>
</reference>
<keyword evidence="2" id="KW-1185">Reference proteome</keyword>
<dbReference type="Pfam" id="PF19463">
    <property type="entry name" value="DUF6000"/>
    <property type="match status" value="1"/>
</dbReference>
<evidence type="ECO:0000313" key="1">
    <source>
        <dbReference type="EMBL" id="SBT40917.1"/>
    </source>
</evidence>
<dbReference type="InterPro" id="IPR046042">
    <property type="entry name" value="DUF6000"/>
</dbReference>
<organism evidence="1 2">
    <name type="scientific">Micromonospora auratinigra</name>
    <dbReference type="NCBI Taxonomy" id="261654"/>
    <lineage>
        <taxon>Bacteria</taxon>
        <taxon>Bacillati</taxon>
        <taxon>Actinomycetota</taxon>
        <taxon>Actinomycetes</taxon>
        <taxon>Micromonosporales</taxon>
        <taxon>Micromonosporaceae</taxon>
        <taxon>Micromonospora</taxon>
    </lineage>
</organism>
<protein>
    <submittedName>
        <fullName evidence="1">Uncharacterized protein</fullName>
    </submittedName>
</protein>
<dbReference type="PATRIC" id="fig|261654.4.peg.1460"/>
<proteinExistence type="predicted"/>
<accession>A0A1A8ZAT9</accession>
<dbReference type="OrthoDB" id="8702693at2"/>
<name>A0A1A8ZAT9_9ACTN</name>
<evidence type="ECO:0000313" key="2">
    <source>
        <dbReference type="Proteomes" id="UP000199385"/>
    </source>
</evidence>
<dbReference type="Proteomes" id="UP000199385">
    <property type="component" value="Chromosome I"/>
</dbReference>
<dbReference type="RefSeq" id="WP_157740247.1">
    <property type="nucleotide sequence ID" value="NZ_LT594323.1"/>
</dbReference>